<accession>A0A6C0IQE8</accession>
<sequence>MGNERSIKKVNFEDIQQIWKNNQPILLINTLSDSEQNCLIKRTVSVKDEVRLINEYIRKPSIKIIVYGKNTSEISPYKKIEQLTSLGFYNVFLYPGGLFEWLCLQDIYGYEEFPTTTNELDLLKFKPISAFTFRLKDID</sequence>
<dbReference type="InterPro" id="IPR036873">
    <property type="entry name" value="Rhodanese-like_dom_sf"/>
</dbReference>
<evidence type="ECO:0008006" key="2">
    <source>
        <dbReference type="Google" id="ProtNLM"/>
    </source>
</evidence>
<dbReference type="AlphaFoldDB" id="A0A6C0IQE8"/>
<dbReference type="SUPFAM" id="SSF52821">
    <property type="entry name" value="Rhodanese/Cell cycle control phosphatase"/>
    <property type="match status" value="1"/>
</dbReference>
<protein>
    <recommendedName>
        <fullName evidence="2">Rhodanese domain-containing protein</fullName>
    </recommendedName>
</protein>
<evidence type="ECO:0000313" key="1">
    <source>
        <dbReference type="EMBL" id="QHT94810.1"/>
    </source>
</evidence>
<proteinExistence type="predicted"/>
<organism evidence="1">
    <name type="scientific">viral metagenome</name>
    <dbReference type="NCBI Taxonomy" id="1070528"/>
    <lineage>
        <taxon>unclassified sequences</taxon>
        <taxon>metagenomes</taxon>
        <taxon>organismal metagenomes</taxon>
    </lineage>
</organism>
<name>A0A6C0IQE8_9ZZZZ</name>
<reference evidence="1" key="1">
    <citation type="journal article" date="2020" name="Nature">
        <title>Giant virus diversity and host interactions through global metagenomics.</title>
        <authorList>
            <person name="Schulz F."/>
            <person name="Roux S."/>
            <person name="Paez-Espino D."/>
            <person name="Jungbluth S."/>
            <person name="Walsh D.A."/>
            <person name="Denef V.J."/>
            <person name="McMahon K.D."/>
            <person name="Konstantinidis K.T."/>
            <person name="Eloe-Fadrosh E.A."/>
            <person name="Kyrpides N.C."/>
            <person name="Woyke T."/>
        </authorList>
    </citation>
    <scope>NUCLEOTIDE SEQUENCE</scope>
    <source>
        <strain evidence="1">GVMAG-M-3300024261-37</strain>
    </source>
</reference>
<dbReference type="EMBL" id="MN740232">
    <property type="protein sequence ID" value="QHT94810.1"/>
    <property type="molecule type" value="Genomic_DNA"/>
</dbReference>